<accession>A0A5J6G5W5</accession>
<dbReference type="PANTHER" id="PTHR10668:SF105">
    <property type="entry name" value="DEHYDROGENASE-RELATED"/>
    <property type="match status" value="1"/>
</dbReference>
<dbReference type="Proteomes" id="UP000325529">
    <property type="component" value="Chromosome"/>
</dbReference>
<evidence type="ECO:0000256" key="2">
    <source>
        <dbReference type="ARBA" id="ARBA00038825"/>
    </source>
</evidence>
<feature type="domain" description="Amine oxidase" evidence="4">
    <location>
        <begin position="25"/>
        <end position="389"/>
    </location>
</feature>
<dbReference type="Pfam" id="PF01593">
    <property type="entry name" value="Amino_oxidase"/>
    <property type="match status" value="1"/>
</dbReference>
<evidence type="ECO:0000256" key="1">
    <source>
        <dbReference type="ARBA" id="ARBA00037217"/>
    </source>
</evidence>
<dbReference type="PANTHER" id="PTHR10668">
    <property type="entry name" value="PHYTOENE DEHYDROGENASE"/>
    <property type="match status" value="1"/>
</dbReference>
<organism evidence="5 6">
    <name type="scientific">Streptomyces kanamyceticus</name>
    <dbReference type="NCBI Taxonomy" id="1967"/>
    <lineage>
        <taxon>Bacteria</taxon>
        <taxon>Bacillati</taxon>
        <taxon>Actinomycetota</taxon>
        <taxon>Actinomycetes</taxon>
        <taxon>Kitasatosporales</taxon>
        <taxon>Streptomycetaceae</taxon>
        <taxon>Streptomyces</taxon>
    </lineage>
</organism>
<evidence type="ECO:0000259" key="4">
    <source>
        <dbReference type="Pfam" id="PF01593"/>
    </source>
</evidence>
<comment type="subunit">
    <text evidence="2">Interacts with COX5B; this interaction may contribute to localize PYROXD2 to the inner face of the inner mitochondrial membrane.</text>
</comment>
<reference evidence="5 6" key="1">
    <citation type="submission" date="2017-09" db="EMBL/GenBank/DDBJ databases">
        <authorList>
            <person name="Lee N."/>
            <person name="Cho B.-K."/>
        </authorList>
    </citation>
    <scope>NUCLEOTIDE SEQUENCE [LARGE SCALE GENOMIC DNA]</scope>
    <source>
        <strain evidence="5 6">ATCC 12853</strain>
    </source>
</reference>
<evidence type="ECO:0000256" key="3">
    <source>
        <dbReference type="ARBA" id="ARBA00040298"/>
    </source>
</evidence>
<gene>
    <name evidence="5" type="ORF">CP970_02785</name>
</gene>
<dbReference type="InterPro" id="IPR002937">
    <property type="entry name" value="Amino_oxidase"/>
</dbReference>
<dbReference type="RefSeq" id="WP_055554188.1">
    <property type="nucleotide sequence ID" value="NZ_CP023699.1"/>
</dbReference>
<keyword evidence="6" id="KW-1185">Reference proteome</keyword>
<dbReference type="GO" id="GO:0016491">
    <property type="term" value="F:oxidoreductase activity"/>
    <property type="evidence" value="ECO:0007669"/>
    <property type="project" value="InterPro"/>
</dbReference>
<proteinExistence type="predicted"/>
<evidence type="ECO:0000313" key="6">
    <source>
        <dbReference type="Proteomes" id="UP000325529"/>
    </source>
</evidence>
<dbReference type="EMBL" id="CP023699">
    <property type="protein sequence ID" value="QEU89974.1"/>
    <property type="molecule type" value="Genomic_DNA"/>
</dbReference>
<name>A0A5J6G5W5_STRKN</name>
<dbReference type="SUPFAM" id="SSF51905">
    <property type="entry name" value="FAD/NAD(P)-binding domain"/>
    <property type="match status" value="1"/>
</dbReference>
<dbReference type="AlphaFoldDB" id="A0A5J6G5W5"/>
<comment type="function">
    <text evidence="1">Probable oxidoreductase that may play a role as regulator of mitochondrial function.</text>
</comment>
<sequence>MTEPLHTGTTTRSDIVVIGAGHNTLIAAAYLTRAGLSVTVVEEQDEPGGGTSTHEVTLPGFHDDLASTFHMYAQLNPAVGGDELGLVAEYGLRYVAPDPALLSCADEGEPLVMERSVEATAAAIGRYSAADARAFRELVTSYEPLLAERVRRSAVPPGTLPDNDASRQLDALAARDGYSVVHETFADDRTRALLLGFASAIGDLSLPGSGFVPAEFALLLTRISGVTPIGGSAALPRALTACVEAGGGRVLCGRRVERIVVENGRAAAVLTTGGERFEAGRAVLSGAHVTQLAGLLGPDVRLPSEFDALRGWRNGGSVFQVHLALREAPFFAAPGGPLRPVTATIGTAAGLAAQWHDIAAGTLSGDDRMTVALAPSVVDPGRVPEGRASVRLFTYAPYRLNGDPARWDAEKEGYADQLVAAYARKVTGYEPGDELARSVHTPVDLAAMNRHFVDGGYMGGAMVPDQLGVNRPVKGWSSYRMPVPGLYQTGACTHTGGGVSGWPGRNAARALLADLGIDPGTVMRDPKDVELPTWA</sequence>
<dbReference type="KEGG" id="ska:CP970_02785"/>
<dbReference type="Gene3D" id="3.50.50.60">
    <property type="entry name" value="FAD/NAD(P)-binding domain"/>
    <property type="match status" value="2"/>
</dbReference>
<protein>
    <recommendedName>
        <fullName evidence="3">Pyridine nucleotide-disulfide oxidoreductase domain-containing protein 2</fullName>
    </recommendedName>
</protein>
<dbReference type="OrthoDB" id="833207at2"/>
<evidence type="ECO:0000313" key="5">
    <source>
        <dbReference type="EMBL" id="QEU89974.1"/>
    </source>
</evidence>
<dbReference type="InterPro" id="IPR036188">
    <property type="entry name" value="FAD/NAD-bd_sf"/>
</dbReference>